<dbReference type="AlphaFoldDB" id="A0A6P8YVP4"/>
<evidence type="ECO:0000313" key="2">
    <source>
        <dbReference type="Proteomes" id="UP000515158"/>
    </source>
</evidence>
<reference evidence="3" key="1">
    <citation type="submission" date="2025-08" db="UniProtKB">
        <authorList>
            <consortium name="RefSeq"/>
        </authorList>
    </citation>
    <scope>IDENTIFICATION</scope>
    <source>
        <tissue evidence="3">Total insect</tissue>
    </source>
</reference>
<dbReference type="RefSeq" id="XP_034244178.1">
    <property type="nucleotide sequence ID" value="XM_034388287.1"/>
</dbReference>
<protein>
    <submittedName>
        <fullName evidence="3">Uncharacterized protein LOC117646921</fullName>
    </submittedName>
</protein>
<evidence type="ECO:0000313" key="3">
    <source>
        <dbReference type="RefSeq" id="XP_034244178.1"/>
    </source>
</evidence>
<dbReference type="InterPro" id="IPR036846">
    <property type="entry name" value="GM2-AP_sf"/>
</dbReference>
<dbReference type="InParanoid" id="A0A6P8YVP4"/>
<dbReference type="OrthoDB" id="7716214at2759"/>
<sequence>MSAEFYNHKVVNKFSKMELTITKCLDAVSYNTCEYEGTHKFSVGLCQLITAQNMPWSSFLTNLQPPVRCPFQTVCAAKGQSRLLLQFDAFQGCKDEQPPFAFLNSSISRSKQGVSYLSGEFYNNKLLKTFTKIQLALTKCVDATHTCEYEGTYKFSVGLCQLLVTANMPWTNFMTSLQPPLRCPLQTGAYSLKNASVDMNSVTKFAGASALEKYLGSTYTTEVRCFNEKNDLHVCFFVTWSFVRSRNR</sequence>
<dbReference type="GeneID" id="117646921"/>
<dbReference type="KEGG" id="tpal:117646921"/>
<dbReference type="Proteomes" id="UP000515158">
    <property type="component" value="Unplaced"/>
</dbReference>
<accession>A0A6P8YVP4</accession>
<organism evidence="3">
    <name type="scientific">Thrips palmi</name>
    <name type="common">Melon thrips</name>
    <dbReference type="NCBI Taxonomy" id="161013"/>
    <lineage>
        <taxon>Eukaryota</taxon>
        <taxon>Metazoa</taxon>
        <taxon>Ecdysozoa</taxon>
        <taxon>Arthropoda</taxon>
        <taxon>Hexapoda</taxon>
        <taxon>Insecta</taxon>
        <taxon>Pterygota</taxon>
        <taxon>Neoptera</taxon>
        <taxon>Paraneoptera</taxon>
        <taxon>Thysanoptera</taxon>
        <taxon>Terebrantia</taxon>
        <taxon>Thripoidea</taxon>
        <taxon>Thripidae</taxon>
        <taxon>Thrips</taxon>
    </lineage>
</organism>
<dbReference type="Gene3D" id="2.70.220.10">
    <property type="entry name" value="Ganglioside GM2 activator"/>
    <property type="match status" value="1"/>
</dbReference>
<gene>
    <name evidence="3" type="primary">LOC117646921</name>
</gene>
<keyword evidence="2" id="KW-1185">Reference proteome</keyword>
<name>A0A6P8YVP4_THRPL</name>
<proteinExistence type="predicted"/>
<keyword evidence="1" id="KW-0732">Signal</keyword>
<evidence type="ECO:0000256" key="1">
    <source>
        <dbReference type="ARBA" id="ARBA00022729"/>
    </source>
</evidence>